<proteinExistence type="predicted"/>
<feature type="domain" description="Peptidase M28" evidence="1">
    <location>
        <begin position="143"/>
        <end position="304"/>
    </location>
</feature>
<dbReference type="EMBL" id="MVHG01000149">
    <property type="protein sequence ID" value="ORA07502.1"/>
    <property type="molecule type" value="Genomic_DNA"/>
</dbReference>
<dbReference type="Pfam" id="PF04389">
    <property type="entry name" value="Peptidase_M28"/>
    <property type="match status" value="1"/>
</dbReference>
<accession>A0A1W9Z5I5</accession>
<evidence type="ECO:0000313" key="2">
    <source>
        <dbReference type="EMBL" id="ORA07502.1"/>
    </source>
</evidence>
<name>A0A1W9Z5I5_MYCAI</name>
<dbReference type="InterPro" id="IPR007484">
    <property type="entry name" value="Peptidase_M28"/>
</dbReference>
<dbReference type="SUPFAM" id="SSF53187">
    <property type="entry name" value="Zn-dependent exopeptidases"/>
    <property type="match status" value="1"/>
</dbReference>
<sequence>MAAAALAGVVGRLLSGAVAASYELDVSGRSHWLRRLLPAKAGVSVTGRIALSGDPSSGDAKSDKTLVLVAHHDAAHNGIVWHRRTVALNRMLSERTGETMPTHLPALMAMAANILPMRSIRVSAQFFLGVVALAAIQSMRSYTTPGASDNATGVAAALEVADRLRSRHLPDMEVVLVFPGGEEVGNTGMRAWAHRYAKQFDPARTLVVGLDSLGSGGHLVVARREGLSGRMDPHDVQFASRVATSAGITLKTVSFPNVCDTTIARNKGLRAISLLSYESGWIRNLHLSTDTIENVRWNTVRDAVNLTERLALAWADRCPDE</sequence>
<evidence type="ECO:0000259" key="1">
    <source>
        <dbReference type="Pfam" id="PF04389"/>
    </source>
</evidence>
<reference evidence="2 3" key="1">
    <citation type="submission" date="2016-12" db="EMBL/GenBank/DDBJ databases">
        <title>The new phylogeny of genus Mycobacterium.</title>
        <authorList>
            <person name="Tortoli E."/>
            <person name="Trovato A."/>
            <person name="Cirillo D.M."/>
        </authorList>
    </citation>
    <scope>NUCLEOTIDE SEQUENCE [LARGE SCALE GENOMIC DNA]</scope>
    <source>
        <strain evidence="2 3">DSM 45069</strain>
    </source>
</reference>
<dbReference type="Proteomes" id="UP000192707">
    <property type="component" value="Unassembled WGS sequence"/>
</dbReference>
<organism evidence="2 3">
    <name type="scientific">Mycobacterium arosiense ATCC BAA-1401 = DSM 45069</name>
    <dbReference type="NCBI Taxonomy" id="1265311"/>
    <lineage>
        <taxon>Bacteria</taxon>
        <taxon>Bacillati</taxon>
        <taxon>Actinomycetota</taxon>
        <taxon>Actinomycetes</taxon>
        <taxon>Mycobacteriales</taxon>
        <taxon>Mycobacteriaceae</taxon>
        <taxon>Mycobacterium</taxon>
        <taxon>Mycobacterium avium complex (MAC)</taxon>
    </lineage>
</organism>
<keyword evidence="3" id="KW-1185">Reference proteome</keyword>
<evidence type="ECO:0000313" key="3">
    <source>
        <dbReference type="Proteomes" id="UP000192707"/>
    </source>
</evidence>
<protein>
    <recommendedName>
        <fullName evidence="1">Peptidase M28 domain-containing protein</fullName>
    </recommendedName>
</protein>
<gene>
    <name evidence="2" type="ORF">BST14_27435</name>
</gene>
<dbReference type="AlphaFoldDB" id="A0A1W9Z5I5"/>
<dbReference type="Gene3D" id="3.40.630.10">
    <property type="entry name" value="Zn peptidases"/>
    <property type="match status" value="1"/>
</dbReference>
<comment type="caution">
    <text evidence="2">The sequence shown here is derived from an EMBL/GenBank/DDBJ whole genome shotgun (WGS) entry which is preliminary data.</text>
</comment>